<name>E0ICH3_9BACL</name>
<dbReference type="STRING" id="717606.PaecuDRAFT_3362"/>
<dbReference type="EMBL" id="AEDD01000009">
    <property type="protein sequence ID" value="EFM09859.1"/>
    <property type="molecule type" value="Genomic_DNA"/>
</dbReference>
<gene>
    <name evidence="1" type="ORF">PaecuDRAFT_3362</name>
</gene>
<organism evidence="1 2">
    <name type="scientific">Paenibacillus curdlanolyticus YK9</name>
    <dbReference type="NCBI Taxonomy" id="717606"/>
    <lineage>
        <taxon>Bacteria</taxon>
        <taxon>Bacillati</taxon>
        <taxon>Bacillota</taxon>
        <taxon>Bacilli</taxon>
        <taxon>Bacillales</taxon>
        <taxon>Paenibacillaceae</taxon>
        <taxon>Paenibacillus</taxon>
    </lineage>
</organism>
<keyword evidence="2" id="KW-1185">Reference proteome</keyword>
<evidence type="ECO:0000313" key="1">
    <source>
        <dbReference type="EMBL" id="EFM09859.1"/>
    </source>
</evidence>
<protein>
    <submittedName>
        <fullName evidence="1">Uncharacterized protein</fullName>
    </submittedName>
</protein>
<proteinExistence type="predicted"/>
<accession>E0ICH3</accession>
<dbReference type="AlphaFoldDB" id="E0ICH3"/>
<sequence>MQAGENPLRKLFPFLLKVGYNIYDLVLVPGFNF</sequence>
<reference evidence="1 2" key="1">
    <citation type="submission" date="2010-07" db="EMBL/GenBank/DDBJ databases">
        <title>The draft genome of Paenibacillus curdlanolyticus YK9.</title>
        <authorList>
            <consortium name="US DOE Joint Genome Institute (JGI-PGF)"/>
            <person name="Lucas S."/>
            <person name="Copeland A."/>
            <person name="Lapidus A."/>
            <person name="Cheng J.-F."/>
            <person name="Bruce D."/>
            <person name="Goodwin L."/>
            <person name="Pitluck S."/>
            <person name="Land M.L."/>
            <person name="Hauser L."/>
            <person name="Chang Y.-J."/>
            <person name="Jeffries C."/>
            <person name="Anderson I.J."/>
            <person name="Johnson E."/>
            <person name="Loganathan U."/>
            <person name="Mulhopadhyay B."/>
            <person name="Kyrpides N."/>
            <person name="Woyke T.J."/>
        </authorList>
    </citation>
    <scope>NUCLEOTIDE SEQUENCE [LARGE SCALE GENOMIC DNA]</scope>
    <source>
        <strain evidence="1 2">YK9</strain>
    </source>
</reference>
<dbReference type="Proteomes" id="UP000005387">
    <property type="component" value="Unassembled WGS sequence"/>
</dbReference>
<evidence type="ECO:0000313" key="2">
    <source>
        <dbReference type="Proteomes" id="UP000005387"/>
    </source>
</evidence>